<reference evidence="5" key="2">
    <citation type="journal article" date="2022" name="Res Sq">
        <title>Comparative Genomics Reveals Insights into the Divergent Evolution of Astigmatic Mites and Household Pest Adaptations.</title>
        <authorList>
            <person name="Xiong Q."/>
            <person name="Wan A.T.-Y."/>
            <person name="Liu X.-Y."/>
            <person name="Fung C.S.-H."/>
            <person name="Xiao X."/>
            <person name="Malainual N."/>
            <person name="Hou J."/>
            <person name="Wang L."/>
            <person name="Wang M."/>
            <person name="Yang K."/>
            <person name="Cui Y."/>
            <person name="Leung E."/>
            <person name="Nong W."/>
            <person name="Shin S.-K."/>
            <person name="Au S."/>
            <person name="Jeong K.Y."/>
            <person name="Chew F.T."/>
            <person name="Hui J."/>
            <person name="Leung T.F."/>
            <person name="Tungtrongchitr A."/>
            <person name="Zhong N."/>
            <person name="Liu Z."/>
            <person name="Tsui S."/>
        </authorList>
    </citation>
    <scope>NUCLEOTIDE SEQUENCE</scope>
    <source>
        <strain evidence="5">Derf</strain>
        <tissue evidence="5">Whole organism</tissue>
    </source>
</reference>
<proteinExistence type="predicted"/>
<feature type="region of interest" description="Disordered" evidence="2">
    <location>
        <begin position="346"/>
        <end position="367"/>
    </location>
</feature>
<gene>
    <name evidence="5" type="primary">ASCC1_1</name>
    <name evidence="5" type="ORF">DERF_000228</name>
</gene>
<evidence type="ECO:0000256" key="1">
    <source>
        <dbReference type="PROSITE-ProRule" id="PRU00117"/>
    </source>
</evidence>
<evidence type="ECO:0000259" key="3">
    <source>
        <dbReference type="Pfam" id="PF00013"/>
    </source>
</evidence>
<dbReference type="Gene3D" id="3.90.1140.10">
    <property type="entry name" value="Cyclic phosphodiesterase"/>
    <property type="match status" value="1"/>
</dbReference>
<organism evidence="5 6">
    <name type="scientific">Dermatophagoides farinae</name>
    <name type="common">American house dust mite</name>
    <dbReference type="NCBI Taxonomy" id="6954"/>
    <lineage>
        <taxon>Eukaryota</taxon>
        <taxon>Metazoa</taxon>
        <taxon>Ecdysozoa</taxon>
        <taxon>Arthropoda</taxon>
        <taxon>Chelicerata</taxon>
        <taxon>Arachnida</taxon>
        <taxon>Acari</taxon>
        <taxon>Acariformes</taxon>
        <taxon>Sarcoptiformes</taxon>
        <taxon>Astigmata</taxon>
        <taxon>Psoroptidia</taxon>
        <taxon>Analgoidea</taxon>
        <taxon>Pyroglyphidae</taxon>
        <taxon>Dermatophagoidinae</taxon>
        <taxon>Dermatophagoides</taxon>
    </lineage>
</organism>
<feature type="domain" description="A-kinase anchor protein 7-like phosphoesterase" evidence="4">
    <location>
        <begin position="180"/>
        <end position="419"/>
    </location>
</feature>
<dbReference type="GO" id="GO:0003723">
    <property type="term" value="F:RNA binding"/>
    <property type="evidence" value="ECO:0007669"/>
    <property type="project" value="UniProtKB-UniRule"/>
</dbReference>
<dbReference type="InterPro" id="IPR047538">
    <property type="entry name" value="KH-I_ASCC1"/>
</dbReference>
<dbReference type="GO" id="GO:0005634">
    <property type="term" value="C:nucleus"/>
    <property type="evidence" value="ECO:0007669"/>
    <property type="project" value="TreeGrafter"/>
</dbReference>
<dbReference type="InterPro" id="IPR009210">
    <property type="entry name" value="ASCC1"/>
</dbReference>
<dbReference type="Proteomes" id="UP000790347">
    <property type="component" value="Unassembled WGS sequence"/>
</dbReference>
<dbReference type="Pfam" id="PF00013">
    <property type="entry name" value="KH_1"/>
    <property type="match status" value="1"/>
</dbReference>
<dbReference type="PANTHER" id="PTHR13360:SF1">
    <property type="entry name" value="ACTIVATING SIGNAL COINTEGRATOR 1 COMPLEX SUBUNIT 1"/>
    <property type="match status" value="1"/>
</dbReference>
<evidence type="ECO:0000259" key="4">
    <source>
        <dbReference type="Pfam" id="PF10469"/>
    </source>
</evidence>
<protein>
    <submittedName>
        <fullName evidence="5">Activating signal cointegrator 1 complex subunit</fullName>
    </submittedName>
</protein>
<dbReference type="PANTHER" id="PTHR13360">
    <property type="entry name" value="ACTIVATING SIGNAL COINTEGRATOR 1 COMPLEX SUBUNIT 1"/>
    <property type="match status" value="1"/>
</dbReference>
<comment type="caution">
    <text evidence="5">The sequence shown here is derived from an EMBL/GenBank/DDBJ whole genome shotgun (WGS) entry which is preliminary data.</text>
</comment>
<accession>A0A922I9J2</accession>
<dbReference type="PROSITE" id="PS50084">
    <property type="entry name" value="KH_TYPE_1"/>
    <property type="match status" value="1"/>
</dbReference>
<name>A0A922I9J2_DERFA</name>
<reference evidence="5" key="1">
    <citation type="submission" date="2013-05" db="EMBL/GenBank/DDBJ databases">
        <authorList>
            <person name="Yim A.K.Y."/>
            <person name="Chan T.F."/>
            <person name="Ji K.M."/>
            <person name="Liu X.Y."/>
            <person name="Zhou J.W."/>
            <person name="Li R.Q."/>
            <person name="Yang K.Y."/>
            <person name="Li J."/>
            <person name="Li M."/>
            <person name="Law P.T.W."/>
            <person name="Wu Y.L."/>
            <person name="Cai Z.L."/>
            <person name="Qin H."/>
            <person name="Bao Y."/>
            <person name="Leung R.K.K."/>
            <person name="Ng P.K.S."/>
            <person name="Zou J."/>
            <person name="Zhong X.J."/>
            <person name="Ran P.X."/>
            <person name="Zhong N.S."/>
            <person name="Liu Z.G."/>
            <person name="Tsui S.K.W."/>
        </authorList>
    </citation>
    <scope>NUCLEOTIDE SEQUENCE</scope>
    <source>
        <strain evidence="5">Derf</strain>
        <tissue evidence="5">Whole organism</tissue>
    </source>
</reference>
<dbReference type="Pfam" id="PF10469">
    <property type="entry name" value="AKAP7_NLS"/>
    <property type="match status" value="1"/>
</dbReference>
<dbReference type="InterPro" id="IPR036612">
    <property type="entry name" value="KH_dom_type_1_sf"/>
</dbReference>
<dbReference type="Gene3D" id="3.30.1370.10">
    <property type="entry name" value="K Homology domain, type 1"/>
    <property type="match status" value="1"/>
</dbReference>
<keyword evidence="1" id="KW-0694">RNA-binding</keyword>
<evidence type="ECO:0000313" key="6">
    <source>
        <dbReference type="Proteomes" id="UP000790347"/>
    </source>
</evidence>
<evidence type="ECO:0000313" key="5">
    <source>
        <dbReference type="EMBL" id="KAH9526116.1"/>
    </source>
</evidence>
<dbReference type="GO" id="GO:0006355">
    <property type="term" value="P:regulation of DNA-templated transcription"/>
    <property type="evidence" value="ECO:0007669"/>
    <property type="project" value="TreeGrafter"/>
</dbReference>
<dbReference type="CDD" id="cd22419">
    <property type="entry name" value="KH-I_ASCC1"/>
    <property type="match status" value="1"/>
</dbReference>
<dbReference type="AlphaFoldDB" id="A0A922I9J2"/>
<dbReference type="InterPro" id="IPR004088">
    <property type="entry name" value="KH_dom_type_1"/>
</dbReference>
<evidence type="ECO:0000256" key="2">
    <source>
        <dbReference type="SAM" id="MobiDB-lite"/>
    </source>
</evidence>
<dbReference type="SUPFAM" id="SSF54791">
    <property type="entry name" value="Eukaryotic type KH-domain (KH-domain type I)"/>
    <property type="match status" value="1"/>
</dbReference>
<dbReference type="EMBL" id="ASGP02000001">
    <property type="protein sequence ID" value="KAH9526116.1"/>
    <property type="molecule type" value="Genomic_DNA"/>
</dbReference>
<keyword evidence="6" id="KW-1185">Reference proteome</keyword>
<dbReference type="GO" id="GO:0006307">
    <property type="term" value="P:DNA alkylation repair"/>
    <property type="evidence" value="ECO:0007669"/>
    <property type="project" value="InterPro"/>
</dbReference>
<feature type="domain" description="K Homology" evidence="3">
    <location>
        <begin position="105"/>
        <end position="168"/>
    </location>
</feature>
<sequence length="421" mass="49340">MDYNASFAMSPKLIQVGNSCYRRLDCNPDGIIDNLTINTRKLALQQNVTQSGHGNPNNYSIDQIESEDYITSNSMVDDDGENYQFQLDDGEELRFDENSKRFILTIHLCNTFFGYLIGKKGQTKMNIETETRTTLKIPKLSQNDNRNYIQVQGMNKSNVIKAFKRIRDLEHSFRLKQSLTHFISIPLSFEPNIKKSFINFKTAILSDPKLSITKSIDESVFQSEHRLHLTLRILYLGDLYEQKKAMKYLENFYQSYLKSFLAEYQPIMLHMKGIDIMNDDPSAANVLYAKVFEIGQQDLFRQIVNKLYDWFSQSGLECESDRYECNNEWKVKIHCTLMNTRYRNKNNDDDDDDYGSNDKTTIGNRNERKLQSKMNVGAILEQFGDYDFGLVHMNEIHLSTLDFYDEQNHQHYYYPLNKICF</sequence>
<dbReference type="InterPro" id="IPR019510">
    <property type="entry name" value="AKAP7-like_phosphoesterase"/>
</dbReference>